<feature type="domain" description="Aminoacyl-transfer RNA synthetases class-II family profile" evidence="14">
    <location>
        <begin position="97"/>
        <end position="542"/>
    </location>
</feature>
<dbReference type="InterPro" id="IPR004500">
    <property type="entry name" value="Pro-tRNA-synth_IIa_bac-type"/>
</dbReference>
<comment type="similarity">
    <text evidence="11 12">Belongs to the class-II aminoacyl-tRNA synthetase family. ProS type 1 subfamily.</text>
</comment>
<dbReference type="EC" id="6.1.1.15" evidence="12"/>
<dbReference type="InterPro" id="IPR050062">
    <property type="entry name" value="Pro-tRNA_synthetase"/>
</dbReference>
<dbReference type="GO" id="GO:0002161">
    <property type="term" value="F:aminoacyl-tRNA deacylase activity"/>
    <property type="evidence" value="ECO:0007669"/>
    <property type="project" value="InterPro"/>
</dbReference>
<dbReference type="Pfam" id="PF03129">
    <property type="entry name" value="HGTP_anticodon"/>
    <property type="match status" value="1"/>
</dbReference>
<dbReference type="InterPro" id="IPR036621">
    <property type="entry name" value="Anticodon-bd_dom_sf"/>
</dbReference>
<dbReference type="Gene3D" id="3.40.50.800">
    <property type="entry name" value="Anticodon-binding domain"/>
    <property type="match status" value="1"/>
</dbReference>
<keyword evidence="8 12" id="KW-0030">Aminoacyl-tRNA synthetase</keyword>
<evidence type="ECO:0000256" key="1">
    <source>
        <dbReference type="ARBA" id="ARBA00004496"/>
    </source>
</evidence>
<dbReference type="Proteomes" id="UP000321490">
    <property type="component" value="Unassembled WGS sequence"/>
</dbReference>
<evidence type="ECO:0000256" key="2">
    <source>
        <dbReference type="ARBA" id="ARBA00011738"/>
    </source>
</evidence>
<evidence type="ECO:0000313" key="16">
    <source>
        <dbReference type="Proteomes" id="UP000321490"/>
    </source>
</evidence>
<evidence type="ECO:0000259" key="14">
    <source>
        <dbReference type="PROSITE" id="PS50862"/>
    </source>
</evidence>
<evidence type="ECO:0000256" key="10">
    <source>
        <dbReference type="ARBA" id="ARBA00053664"/>
    </source>
</evidence>
<dbReference type="FunFam" id="3.30.930.10:FF:000066">
    <property type="entry name" value="Proline--tRNA ligase"/>
    <property type="match status" value="1"/>
</dbReference>
<dbReference type="GO" id="GO:0004827">
    <property type="term" value="F:proline-tRNA ligase activity"/>
    <property type="evidence" value="ECO:0007669"/>
    <property type="project" value="UniProtKB-UniRule"/>
</dbReference>
<sequence>MTRGETAKRVSLPRGPEASRQGHGKWLVGGRDGSWSRCRPEGDGVAGNPLAAVGARGATMSTVLLRMSSLFLRTLRDDPADAEVPSHRLLARGGYIRRAAPGGFTWLPLGWRVFRNVERIVREEMDAMGAQEVHFPALLPREPYEATGRWTEYGPNLFRLQDRRGNDFLLGPTHEEMFTLLVKDLYGSYKDLPVSLYQIQTKYRDEARPRAGLFRGREFTMKDSYSFDVDDAGLDASYAAHRAAYIRIFDRLGLDYVIVSAMSGAMGGSKSEEFLHPTSIGEDTFVRSPGGYAANVEAVATVVPEAVPFDGLPDAHVEDTPDTPTIETLVAAANELFPQAGYTGASTLKNVVVTLVHPDGTREPLVIGLPGDREVDAKRLEAQVSPAEVEPFTDFAAHPDLVKGYIGPQVLGSESKTGIRYLVDPRVVPGSRWITGANEPGKHVFDLVAGRDFTWDGVIEAAEVRPGDPAPDGSGPLELARGVEMGHIFQLGRKYAEALDLKVLDENGKLVTVTMGSYGIGVSRAVAAIAESTHDELGLRWPRSVAPADVHLVATGKDAAVFEYAETLAGQLVDAGVTVLFDDRPKVSPGVKFKDAELLGMPTIVTVGRGLADGVIEVRDRATGERSEVAVAEAADAVLAAVRG</sequence>
<protein>
    <recommendedName>
        <fullName evidence="12">Proline--tRNA ligase</fullName>
        <ecNumber evidence="12">6.1.1.15</ecNumber>
    </recommendedName>
    <alternativeName>
        <fullName evidence="12">Prolyl-tRNA synthetase</fullName>
        <shortName evidence="12">ProRS</shortName>
    </alternativeName>
</protein>
<keyword evidence="6 12" id="KW-0067">ATP-binding</keyword>
<comment type="function">
    <text evidence="10 12">Catalyzes the attachment of proline to tRNA(Pro) in a two-step reaction: proline is first activated by ATP to form Pro-AMP and then transferred to the acceptor end of tRNA(Pro). As ProRS can inadvertently accommodate and process non-cognate amino acids such as alanine and cysteine, to avoid such errors it has two additional distinct editing activities against alanine. One activity is designated as 'pretransfer' editing and involves the tRNA(Pro)-independent hydrolysis of activated Ala-AMP. The other activity is designated 'posttransfer' editing and involves deacylation of mischarged Ala-tRNA(Pro). The misacylated Cys-tRNA(Pro) is not edited by ProRS.</text>
</comment>
<dbReference type="FunFam" id="3.30.930.10:FF:000065">
    <property type="entry name" value="Proline--tRNA ligase"/>
    <property type="match status" value="1"/>
</dbReference>
<dbReference type="AlphaFoldDB" id="A0A562ISG7"/>
<evidence type="ECO:0000256" key="13">
    <source>
        <dbReference type="SAM" id="MobiDB-lite"/>
    </source>
</evidence>
<comment type="caution">
    <text evidence="15">The sequence shown here is derived from an EMBL/GenBank/DDBJ whole genome shotgun (WGS) entry which is preliminary data.</text>
</comment>
<dbReference type="GO" id="GO:0006433">
    <property type="term" value="P:prolyl-tRNA aminoacylation"/>
    <property type="evidence" value="ECO:0007669"/>
    <property type="project" value="UniProtKB-UniRule"/>
</dbReference>
<comment type="domain">
    <text evidence="12">Consists of three domains: the N-terminal catalytic domain, the editing domain and the C-terminal anticodon-binding domain.</text>
</comment>
<evidence type="ECO:0000256" key="7">
    <source>
        <dbReference type="ARBA" id="ARBA00022917"/>
    </source>
</evidence>
<dbReference type="InterPro" id="IPR004154">
    <property type="entry name" value="Anticodon-bd"/>
</dbReference>
<dbReference type="HAMAP" id="MF_01569">
    <property type="entry name" value="Pro_tRNA_synth_type1"/>
    <property type="match status" value="1"/>
</dbReference>
<accession>A0A562ISG7</accession>
<reference evidence="15 16" key="1">
    <citation type="submission" date="2019-07" db="EMBL/GenBank/DDBJ databases">
        <title>R&amp;d 2014.</title>
        <authorList>
            <person name="Klenk H.-P."/>
        </authorList>
    </citation>
    <scope>NUCLEOTIDE SEQUENCE [LARGE SCALE GENOMIC DNA]</scope>
    <source>
        <strain evidence="15 16">DSM 45764</strain>
    </source>
</reference>
<proteinExistence type="inferred from homology"/>
<dbReference type="InterPro" id="IPR033730">
    <property type="entry name" value="ProRS_core_prok"/>
</dbReference>
<dbReference type="EMBL" id="VLKF01000001">
    <property type="protein sequence ID" value="TWH73888.1"/>
    <property type="molecule type" value="Genomic_DNA"/>
</dbReference>
<dbReference type="PANTHER" id="PTHR42753">
    <property type="entry name" value="MITOCHONDRIAL RIBOSOME PROTEIN L39/PROLYL-TRNA LIGASE FAMILY MEMBER"/>
    <property type="match status" value="1"/>
</dbReference>
<dbReference type="InterPro" id="IPR023717">
    <property type="entry name" value="Pro-tRNA-Synthase_IIa_type1"/>
</dbReference>
<evidence type="ECO:0000256" key="5">
    <source>
        <dbReference type="ARBA" id="ARBA00022741"/>
    </source>
</evidence>
<keyword evidence="5 12" id="KW-0547">Nucleotide-binding</keyword>
<dbReference type="InterPro" id="IPR044140">
    <property type="entry name" value="ProRS_anticodon_short"/>
</dbReference>
<comment type="subcellular location">
    <subcellularLocation>
        <location evidence="1 12">Cytoplasm</location>
    </subcellularLocation>
</comment>
<evidence type="ECO:0000256" key="3">
    <source>
        <dbReference type="ARBA" id="ARBA00022490"/>
    </source>
</evidence>
<comment type="catalytic activity">
    <reaction evidence="9 12">
        <text>tRNA(Pro) + L-proline + ATP = L-prolyl-tRNA(Pro) + AMP + diphosphate</text>
        <dbReference type="Rhea" id="RHEA:14305"/>
        <dbReference type="Rhea" id="RHEA-COMP:9700"/>
        <dbReference type="Rhea" id="RHEA-COMP:9702"/>
        <dbReference type="ChEBI" id="CHEBI:30616"/>
        <dbReference type="ChEBI" id="CHEBI:33019"/>
        <dbReference type="ChEBI" id="CHEBI:60039"/>
        <dbReference type="ChEBI" id="CHEBI:78442"/>
        <dbReference type="ChEBI" id="CHEBI:78532"/>
        <dbReference type="ChEBI" id="CHEBI:456215"/>
        <dbReference type="EC" id="6.1.1.15"/>
    </reaction>
</comment>
<evidence type="ECO:0000256" key="6">
    <source>
        <dbReference type="ARBA" id="ARBA00022840"/>
    </source>
</evidence>
<dbReference type="InterPro" id="IPR002314">
    <property type="entry name" value="aa-tRNA-synt_IIb"/>
</dbReference>
<dbReference type="CDD" id="cd00779">
    <property type="entry name" value="ProRS_core_prok"/>
    <property type="match status" value="1"/>
</dbReference>
<gene>
    <name evidence="12" type="primary">proS</name>
    <name evidence="15" type="ORF">JD78_02417</name>
</gene>
<evidence type="ECO:0000313" key="15">
    <source>
        <dbReference type="EMBL" id="TWH73888.1"/>
    </source>
</evidence>
<dbReference type="PROSITE" id="PS50862">
    <property type="entry name" value="AA_TRNA_LIGASE_II"/>
    <property type="match status" value="1"/>
</dbReference>
<evidence type="ECO:0000256" key="12">
    <source>
        <dbReference type="HAMAP-Rule" id="MF_01569"/>
    </source>
</evidence>
<organism evidence="15 16">
    <name type="scientific">Modestobacter roseus</name>
    <dbReference type="NCBI Taxonomy" id="1181884"/>
    <lineage>
        <taxon>Bacteria</taxon>
        <taxon>Bacillati</taxon>
        <taxon>Actinomycetota</taxon>
        <taxon>Actinomycetes</taxon>
        <taxon>Geodermatophilales</taxon>
        <taxon>Geodermatophilaceae</taxon>
        <taxon>Modestobacter</taxon>
    </lineage>
</organism>
<dbReference type="InterPro" id="IPR045864">
    <property type="entry name" value="aa-tRNA-synth_II/BPL/LPL"/>
</dbReference>
<dbReference type="PANTHER" id="PTHR42753:SF2">
    <property type="entry name" value="PROLINE--TRNA LIGASE"/>
    <property type="match status" value="1"/>
</dbReference>
<dbReference type="NCBIfam" id="NF006625">
    <property type="entry name" value="PRK09194.1"/>
    <property type="match status" value="1"/>
</dbReference>
<dbReference type="InterPro" id="IPR007214">
    <property type="entry name" value="YbaK/aa-tRNA-synth-assoc-dom"/>
</dbReference>
<evidence type="ECO:0000256" key="4">
    <source>
        <dbReference type="ARBA" id="ARBA00022598"/>
    </source>
</evidence>
<evidence type="ECO:0000256" key="9">
    <source>
        <dbReference type="ARBA" id="ARBA00047671"/>
    </source>
</evidence>
<dbReference type="PRINTS" id="PR01046">
    <property type="entry name" value="TRNASYNTHPRO"/>
</dbReference>
<dbReference type="GO" id="GO:0005524">
    <property type="term" value="F:ATP binding"/>
    <property type="evidence" value="ECO:0007669"/>
    <property type="project" value="UniProtKB-UniRule"/>
</dbReference>
<dbReference type="InterPro" id="IPR002316">
    <property type="entry name" value="Pro-tRNA-ligase_IIa"/>
</dbReference>
<comment type="subunit">
    <text evidence="2 12">Homodimer.</text>
</comment>
<dbReference type="CDD" id="cd00861">
    <property type="entry name" value="ProRS_anticodon_short"/>
    <property type="match status" value="1"/>
</dbReference>
<keyword evidence="4 12" id="KW-0436">Ligase</keyword>
<dbReference type="SUPFAM" id="SSF55681">
    <property type="entry name" value="Class II aaRS and biotin synthetases"/>
    <property type="match status" value="1"/>
</dbReference>
<dbReference type="NCBIfam" id="TIGR00409">
    <property type="entry name" value="proS_fam_II"/>
    <property type="match status" value="1"/>
</dbReference>
<feature type="region of interest" description="Disordered" evidence="13">
    <location>
        <begin position="1"/>
        <end position="25"/>
    </location>
</feature>
<dbReference type="InterPro" id="IPR036754">
    <property type="entry name" value="YbaK/aa-tRNA-synt-asso_dom_sf"/>
</dbReference>
<keyword evidence="3 12" id="KW-0963">Cytoplasm</keyword>
<dbReference type="Gene3D" id="3.90.960.10">
    <property type="entry name" value="YbaK/aminoacyl-tRNA synthetase-associated domain"/>
    <property type="match status" value="1"/>
</dbReference>
<dbReference type="SUPFAM" id="SSF55826">
    <property type="entry name" value="YbaK/ProRS associated domain"/>
    <property type="match status" value="1"/>
</dbReference>
<dbReference type="InterPro" id="IPR006195">
    <property type="entry name" value="aa-tRNA-synth_II"/>
</dbReference>
<dbReference type="Pfam" id="PF04073">
    <property type="entry name" value="tRNA_edit"/>
    <property type="match status" value="1"/>
</dbReference>
<evidence type="ECO:0000256" key="8">
    <source>
        <dbReference type="ARBA" id="ARBA00023146"/>
    </source>
</evidence>
<evidence type="ECO:0000256" key="11">
    <source>
        <dbReference type="ARBA" id="ARBA00060755"/>
    </source>
</evidence>
<keyword evidence="16" id="KW-1185">Reference proteome</keyword>
<dbReference type="Gene3D" id="3.30.930.10">
    <property type="entry name" value="Bira Bifunctional Protein, Domain 2"/>
    <property type="match status" value="2"/>
</dbReference>
<dbReference type="GO" id="GO:0005829">
    <property type="term" value="C:cytosol"/>
    <property type="evidence" value="ECO:0007669"/>
    <property type="project" value="TreeGrafter"/>
</dbReference>
<dbReference type="Pfam" id="PF00587">
    <property type="entry name" value="tRNA-synt_2b"/>
    <property type="match status" value="1"/>
</dbReference>
<dbReference type="SUPFAM" id="SSF52954">
    <property type="entry name" value="Class II aaRS ABD-related"/>
    <property type="match status" value="1"/>
</dbReference>
<keyword evidence="7 12" id="KW-0648">Protein biosynthesis</keyword>
<name>A0A562ISG7_9ACTN</name>